<dbReference type="Proteomes" id="UP001054945">
    <property type="component" value="Unassembled WGS sequence"/>
</dbReference>
<organism evidence="1 2">
    <name type="scientific">Caerostris extrusa</name>
    <name type="common">Bark spider</name>
    <name type="synonym">Caerostris bankana</name>
    <dbReference type="NCBI Taxonomy" id="172846"/>
    <lineage>
        <taxon>Eukaryota</taxon>
        <taxon>Metazoa</taxon>
        <taxon>Ecdysozoa</taxon>
        <taxon>Arthropoda</taxon>
        <taxon>Chelicerata</taxon>
        <taxon>Arachnida</taxon>
        <taxon>Araneae</taxon>
        <taxon>Araneomorphae</taxon>
        <taxon>Entelegynae</taxon>
        <taxon>Araneoidea</taxon>
        <taxon>Araneidae</taxon>
        <taxon>Caerostris</taxon>
    </lineage>
</organism>
<comment type="caution">
    <text evidence="1">The sequence shown here is derived from an EMBL/GenBank/DDBJ whole genome shotgun (WGS) entry which is preliminary data.</text>
</comment>
<name>A0AAV4XCQ7_CAEEX</name>
<gene>
    <name evidence="1" type="ORF">CEXT_158161</name>
</gene>
<accession>A0AAV4XCQ7</accession>
<protein>
    <submittedName>
        <fullName evidence="1">Uncharacterized protein</fullName>
    </submittedName>
</protein>
<keyword evidence="2" id="KW-1185">Reference proteome</keyword>
<sequence length="103" mass="10875">MTRLPGTQSLDGHSDGHVCACNAILINTRLKFGASDALTAPLYVGTLDCSGECLEPRGGIGGVNQLRAWVALSPVSRGGKGDVAIKVRGVENIYWCYNGLQWG</sequence>
<evidence type="ECO:0000313" key="2">
    <source>
        <dbReference type="Proteomes" id="UP001054945"/>
    </source>
</evidence>
<proteinExistence type="predicted"/>
<evidence type="ECO:0000313" key="1">
    <source>
        <dbReference type="EMBL" id="GIY92890.1"/>
    </source>
</evidence>
<dbReference type="EMBL" id="BPLR01000207">
    <property type="protein sequence ID" value="GIY92890.1"/>
    <property type="molecule type" value="Genomic_DNA"/>
</dbReference>
<reference evidence="1 2" key="1">
    <citation type="submission" date="2021-06" db="EMBL/GenBank/DDBJ databases">
        <title>Caerostris extrusa draft genome.</title>
        <authorList>
            <person name="Kono N."/>
            <person name="Arakawa K."/>
        </authorList>
    </citation>
    <scope>NUCLEOTIDE SEQUENCE [LARGE SCALE GENOMIC DNA]</scope>
</reference>
<dbReference type="AlphaFoldDB" id="A0AAV4XCQ7"/>